<dbReference type="EC" id="4.2.-.-" evidence="4"/>
<dbReference type="PANTHER" id="PTHR30411">
    <property type="entry name" value="CYTOPLASMIC PROTEIN"/>
    <property type="match status" value="1"/>
</dbReference>
<organism evidence="6 7">
    <name type="scientific">Bacillus manliponensis</name>
    <dbReference type="NCBI Taxonomy" id="574376"/>
    <lineage>
        <taxon>Bacteria</taxon>
        <taxon>Bacillati</taxon>
        <taxon>Bacillota</taxon>
        <taxon>Bacilli</taxon>
        <taxon>Bacillales</taxon>
        <taxon>Bacillaceae</taxon>
        <taxon>Bacillus</taxon>
        <taxon>Bacillus cereus group</taxon>
    </lineage>
</organism>
<dbReference type="Proteomes" id="UP000027822">
    <property type="component" value="Unassembled WGS sequence"/>
</dbReference>
<evidence type="ECO:0000313" key="6">
    <source>
        <dbReference type="EMBL" id="KEK17390.1"/>
    </source>
</evidence>
<evidence type="ECO:0000256" key="4">
    <source>
        <dbReference type="PIRNR" id="PIRNR006181"/>
    </source>
</evidence>
<keyword evidence="2 4" id="KW-0648">Protein biosynthesis</keyword>
<dbReference type="InterPro" id="IPR036754">
    <property type="entry name" value="YbaK/aa-tRNA-synt-asso_dom_sf"/>
</dbReference>
<dbReference type="PIRSF" id="PIRSF006181">
    <property type="entry name" value="EbsC_YbaK"/>
    <property type="match status" value="1"/>
</dbReference>
<dbReference type="NCBIfam" id="TIGR00011">
    <property type="entry name" value="YbaK_EbsC"/>
    <property type="match status" value="1"/>
</dbReference>
<sequence length="157" mass="17019">MKGKTNACRLLDKHKVPYSIHEYEWDENNLDAKHVAAQIDLQAKQVFKTLVLRGDKTGIVMACVPADKELNIKALASASNNKKVEMVPLKEIQGLTGYIRGGVSPLGVKKNYPLYVDESAASLDTMSVSAGKRGLQIFINGADFINVSKATASPISS</sequence>
<accession>A0A073JSW0</accession>
<keyword evidence="3 4" id="KW-0456">Lyase</keyword>
<feature type="domain" description="YbaK/aminoacyl-tRNA synthetase-associated" evidence="5">
    <location>
        <begin position="31"/>
        <end position="145"/>
    </location>
</feature>
<dbReference type="PANTHER" id="PTHR30411:SF0">
    <property type="entry name" value="CYS-TRNA(PRO)_CYS-TRNA(CYS) DEACYLASE YBAK"/>
    <property type="match status" value="1"/>
</dbReference>
<dbReference type="OrthoDB" id="9809296at2"/>
<comment type="similarity">
    <text evidence="1 4">Belongs to the prolyl-tRNA editing family. YbaK/EbsC subfamily.</text>
</comment>
<proteinExistence type="inferred from homology"/>
<evidence type="ECO:0000256" key="1">
    <source>
        <dbReference type="ARBA" id="ARBA00009798"/>
    </source>
</evidence>
<reference evidence="6 7" key="1">
    <citation type="submission" date="2014-06" db="EMBL/GenBank/DDBJ databases">
        <title>Draft genome sequence of Bacillus manliponensis JCM 15802 (MCCC 1A00708).</title>
        <authorList>
            <person name="Lai Q."/>
            <person name="Liu Y."/>
            <person name="Shao Z."/>
        </authorList>
    </citation>
    <scope>NUCLEOTIDE SEQUENCE [LARGE SCALE GENOMIC DNA]</scope>
    <source>
        <strain evidence="6 7">JCM 15802</strain>
    </source>
</reference>
<evidence type="ECO:0000256" key="2">
    <source>
        <dbReference type="ARBA" id="ARBA00022917"/>
    </source>
</evidence>
<dbReference type="GO" id="GO:0006412">
    <property type="term" value="P:translation"/>
    <property type="evidence" value="ECO:0007669"/>
    <property type="project" value="UniProtKB-KW"/>
</dbReference>
<dbReference type="RefSeq" id="WP_034643395.1">
    <property type="nucleotide sequence ID" value="NZ_CBCSJC010000016.1"/>
</dbReference>
<gene>
    <name evidence="6" type="ORF">BAMA_15310</name>
</gene>
<dbReference type="CDD" id="cd00002">
    <property type="entry name" value="YbaK_deacylase"/>
    <property type="match status" value="1"/>
</dbReference>
<evidence type="ECO:0000313" key="7">
    <source>
        <dbReference type="Proteomes" id="UP000027822"/>
    </source>
</evidence>
<dbReference type="EMBL" id="JOTN01000030">
    <property type="protein sequence ID" value="KEK17390.1"/>
    <property type="molecule type" value="Genomic_DNA"/>
</dbReference>
<evidence type="ECO:0000259" key="5">
    <source>
        <dbReference type="Pfam" id="PF04073"/>
    </source>
</evidence>
<dbReference type="Pfam" id="PF04073">
    <property type="entry name" value="tRNA_edit"/>
    <property type="match status" value="1"/>
</dbReference>
<dbReference type="GO" id="GO:0002161">
    <property type="term" value="F:aminoacyl-tRNA deacylase activity"/>
    <property type="evidence" value="ECO:0007669"/>
    <property type="project" value="InterPro"/>
</dbReference>
<dbReference type="Gene3D" id="3.90.960.10">
    <property type="entry name" value="YbaK/aminoacyl-tRNA synthetase-associated domain"/>
    <property type="match status" value="1"/>
</dbReference>
<dbReference type="InterPro" id="IPR007214">
    <property type="entry name" value="YbaK/aa-tRNA-synth-assoc-dom"/>
</dbReference>
<comment type="caution">
    <text evidence="6">The sequence shown here is derived from an EMBL/GenBank/DDBJ whole genome shotgun (WGS) entry which is preliminary data.</text>
</comment>
<evidence type="ECO:0000256" key="3">
    <source>
        <dbReference type="ARBA" id="ARBA00023239"/>
    </source>
</evidence>
<dbReference type="STRING" id="574376.BAMA_15310"/>
<dbReference type="AlphaFoldDB" id="A0A073JSW0"/>
<protein>
    <recommendedName>
        <fullName evidence="4">Cys-tRNA(Pro)/Cys-tRNA(Cys) deacylase</fullName>
        <ecNumber evidence="4">4.2.-.-</ecNumber>
    </recommendedName>
</protein>
<dbReference type="GO" id="GO:0016829">
    <property type="term" value="F:lyase activity"/>
    <property type="evidence" value="ECO:0007669"/>
    <property type="project" value="UniProtKB-KW"/>
</dbReference>
<keyword evidence="7" id="KW-1185">Reference proteome</keyword>
<dbReference type="eggNOG" id="COG2606">
    <property type="taxonomic scope" value="Bacteria"/>
</dbReference>
<dbReference type="InterPro" id="IPR004369">
    <property type="entry name" value="Prolyl-tRNA_editing_YbaK/EbsC"/>
</dbReference>
<dbReference type="SUPFAM" id="SSF55826">
    <property type="entry name" value="YbaK/ProRS associated domain"/>
    <property type="match status" value="1"/>
</dbReference>
<name>A0A073JSW0_9BACI</name>